<dbReference type="Proteomes" id="UP000735302">
    <property type="component" value="Unassembled WGS sequence"/>
</dbReference>
<keyword evidence="3" id="KW-1185">Reference proteome</keyword>
<proteinExistence type="predicted"/>
<evidence type="ECO:0000256" key="1">
    <source>
        <dbReference type="SAM" id="Phobius"/>
    </source>
</evidence>
<protein>
    <recommendedName>
        <fullName evidence="4">Transmembrane protein 186</fullName>
    </recommendedName>
</protein>
<feature type="transmembrane region" description="Helical" evidence="1">
    <location>
        <begin position="119"/>
        <end position="140"/>
    </location>
</feature>
<keyword evidence="1" id="KW-0472">Membrane</keyword>
<evidence type="ECO:0000313" key="2">
    <source>
        <dbReference type="EMBL" id="GFO11161.1"/>
    </source>
</evidence>
<feature type="transmembrane region" description="Helical" evidence="1">
    <location>
        <begin position="84"/>
        <end position="107"/>
    </location>
</feature>
<organism evidence="2 3">
    <name type="scientific">Plakobranchus ocellatus</name>
    <dbReference type="NCBI Taxonomy" id="259542"/>
    <lineage>
        <taxon>Eukaryota</taxon>
        <taxon>Metazoa</taxon>
        <taxon>Spiralia</taxon>
        <taxon>Lophotrochozoa</taxon>
        <taxon>Mollusca</taxon>
        <taxon>Gastropoda</taxon>
        <taxon>Heterobranchia</taxon>
        <taxon>Euthyneura</taxon>
        <taxon>Panpulmonata</taxon>
        <taxon>Sacoglossa</taxon>
        <taxon>Placobranchoidea</taxon>
        <taxon>Plakobranchidae</taxon>
        <taxon>Plakobranchus</taxon>
    </lineage>
</organism>
<name>A0AAV4AXB1_9GAST</name>
<sequence length="239" mass="26998">MKVSSEGCKIINRFPSKNWIQHHFLNSRPTFLLKRPPGIYQTIILPTRHLKVQPGARKTLKPKYKWDKVPATSTIVYESSLKNYIISLYVAVACGGIPVAAVLALRWQHMLEKLDWWDGAGLACVSSITLLALTLGYRFARTVIIRIYHDPASGQFLAVRRTCLGRLKQVIYYPQDVRVKTTGEKTIQNLQSFVDVVIHGQSYYLSADNFISPVYYNAHLGGEFGHGDLNKAFVSGPKF</sequence>
<gene>
    <name evidence="2" type="ORF">PoB_003766600</name>
</gene>
<keyword evidence="1" id="KW-0812">Transmembrane</keyword>
<reference evidence="2 3" key="1">
    <citation type="journal article" date="2021" name="Elife">
        <title>Chloroplast acquisition without the gene transfer in kleptoplastic sea slugs, Plakobranchus ocellatus.</title>
        <authorList>
            <person name="Maeda T."/>
            <person name="Takahashi S."/>
            <person name="Yoshida T."/>
            <person name="Shimamura S."/>
            <person name="Takaki Y."/>
            <person name="Nagai Y."/>
            <person name="Toyoda A."/>
            <person name="Suzuki Y."/>
            <person name="Arimoto A."/>
            <person name="Ishii H."/>
            <person name="Satoh N."/>
            <person name="Nishiyama T."/>
            <person name="Hasebe M."/>
            <person name="Maruyama T."/>
            <person name="Minagawa J."/>
            <person name="Obokata J."/>
            <person name="Shigenobu S."/>
        </authorList>
    </citation>
    <scope>NUCLEOTIDE SEQUENCE [LARGE SCALE GENOMIC DNA]</scope>
</reference>
<dbReference type="EMBL" id="BLXT01004220">
    <property type="protein sequence ID" value="GFO11161.1"/>
    <property type="molecule type" value="Genomic_DNA"/>
</dbReference>
<comment type="caution">
    <text evidence="2">The sequence shown here is derived from an EMBL/GenBank/DDBJ whole genome shotgun (WGS) entry which is preliminary data.</text>
</comment>
<evidence type="ECO:0008006" key="4">
    <source>
        <dbReference type="Google" id="ProtNLM"/>
    </source>
</evidence>
<accession>A0AAV4AXB1</accession>
<evidence type="ECO:0000313" key="3">
    <source>
        <dbReference type="Proteomes" id="UP000735302"/>
    </source>
</evidence>
<dbReference type="AlphaFoldDB" id="A0AAV4AXB1"/>
<keyword evidence="1" id="KW-1133">Transmembrane helix</keyword>